<comment type="caution">
    <text evidence="3">The sequence shown here is derived from an EMBL/GenBank/DDBJ whole genome shotgun (WGS) entry which is preliminary data.</text>
</comment>
<accession>A0A2T9YVG0</accession>
<evidence type="ECO:0000256" key="1">
    <source>
        <dbReference type="ARBA" id="ARBA00008482"/>
    </source>
</evidence>
<organism evidence="3 4">
    <name type="scientific">Smittium simulii</name>
    <dbReference type="NCBI Taxonomy" id="133385"/>
    <lineage>
        <taxon>Eukaryota</taxon>
        <taxon>Fungi</taxon>
        <taxon>Fungi incertae sedis</taxon>
        <taxon>Zoopagomycota</taxon>
        <taxon>Kickxellomycotina</taxon>
        <taxon>Harpellomycetes</taxon>
        <taxon>Harpellales</taxon>
        <taxon>Legeriomycetaceae</taxon>
        <taxon>Smittium</taxon>
    </lineage>
</organism>
<comment type="similarity">
    <text evidence="1">Belongs to the CSN7/EIF3M family. CSN7 subfamily.</text>
</comment>
<dbReference type="SMART" id="SM00088">
    <property type="entry name" value="PINT"/>
    <property type="match status" value="1"/>
</dbReference>
<dbReference type="InterPro" id="IPR000717">
    <property type="entry name" value="PCI_dom"/>
</dbReference>
<dbReference type="Pfam" id="PF01399">
    <property type="entry name" value="PCI"/>
    <property type="match status" value="1"/>
</dbReference>
<name>A0A2T9YVG0_9FUNG</name>
<dbReference type="InterPro" id="IPR040750">
    <property type="entry name" value="eIF3m_C_helix"/>
</dbReference>
<evidence type="ECO:0000313" key="3">
    <source>
        <dbReference type="EMBL" id="PVU96309.1"/>
    </source>
</evidence>
<evidence type="ECO:0000259" key="2">
    <source>
        <dbReference type="SMART" id="SM00088"/>
    </source>
</evidence>
<dbReference type="EMBL" id="MBFR01000036">
    <property type="protein sequence ID" value="PVU96309.1"/>
    <property type="molecule type" value="Genomic_DNA"/>
</dbReference>
<dbReference type="InterPro" id="IPR045237">
    <property type="entry name" value="COPS7/eIF3m"/>
</dbReference>
<dbReference type="PANTHER" id="PTHR15350">
    <property type="entry name" value="COP9 SIGNALOSOME COMPLEX SUBUNIT 7/DENDRITIC CELL PROTEIN GA17"/>
    <property type="match status" value="1"/>
</dbReference>
<reference evidence="3 4" key="1">
    <citation type="journal article" date="2018" name="MBio">
        <title>Comparative Genomics Reveals the Core Gene Toolbox for the Fungus-Insect Symbiosis.</title>
        <authorList>
            <person name="Wang Y."/>
            <person name="Stata M."/>
            <person name="Wang W."/>
            <person name="Stajich J.E."/>
            <person name="White M.M."/>
            <person name="Moncalvo J.M."/>
        </authorList>
    </citation>
    <scope>NUCLEOTIDE SEQUENCE [LARGE SCALE GENOMIC DNA]</scope>
    <source>
        <strain evidence="3 4">SWE-8-4</strain>
    </source>
</reference>
<proteinExistence type="inferred from homology"/>
<dbReference type="OrthoDB" id="10267031at2759"/>
<dbReference type="AlphaFoldDB" id="A0A2T9YVG0"/>
<feature type="domain" description="PCI" evidence="2">
    <location>
        <begin position="277"/>
        <end position="376"/>
    </location>
</feature>
<evidence type="ECO:0000313" key="4">
    <source>
        <dbReference type="Proteomes" id="UP000245383"/>
    </source>
</evidence>
<gene>
    <name evidence="3" type="ORF">BB561_001274</name>
</gene>
<dbReference type="Proteomes" id="UP000245383">
    <property type="component" value="Unassembled WGS sequence"/>
</dbReference>
<keyword evidence="4" id="KW-1185">Reference proteome</keyword>
<protein>
    <recommendedName>
        <fullName evidence="2">PCI domain-containing protein</fullName>
    </recommendedName>
</protein>
<dbReference type="STRING" id="133385.A0A2T9YVG0"/>
<sequence>MTSIIFSNEELSEKILAFSAGLSGSTEDQQPTSEVYKQVQLLSASADYTQAFELALSELPCIFEKNPENLSSILNYAFILLLNLPTASHVSNINIIFKHLENSALDISFQLKCLNTLYNIKQTTPALQHAIFVMILNICTKNGLVKSILCSHINSLLEYTANWKLSPAESLEFLNLFLASISKENLQADAITLEKIILSSELPLDQTKSSQMALSLIVKTINCIDYYSFYQLAEIPAIASLSSSFEYSILAHFLQESHTSWSDFVASNKDKLASLNVDVETATNKLQILALNSIGNQNLGKKISYSTISKRVFADEVEDSDLRDFEIESIIIDSIKTGLISAKIDQLDRSVIITRSTARKFGPEQWSNILDHLNSWKSSLSSLLPVINNGKLMTQLSLSSASDAAIVEIKTDSSSK</sequence>
<dbReference type="Pfam" id="PF18005">
    <property type="entry name" value="eIF3m_C_helix"/>
    <property type="match status" value="1"/>
</dbReference>